<name>A1WGW6_VEREI</name>
<proteinExistence type="inferred from homology"/>
<evidence type="ECO:0000259" key="7">
    <source>
        <dbReference type="Pfam" id="PF00171"/>
    </source>
</evidence>
<evidence type="ECO:0000256" key="5">
    <source>
        <dbReference type="PROSITE-ProRule" id="PRU10007"/>
    </source>
</evidence>
<evidence type="ECO:0000256" key="1">
    <source>
        <dbReference type="ARBA" id="ARBA00009986"/>
    </source>
</evidence>
<dbReference type="eggNOG" id="COG1012">
    <property type="taxonomic scope" value="Bacteria"/>
</dbReference>
<evidence type="ECO:0000256" key="6">
    <source>
        <dbReference type="RuleBase" id="RU003345"/>
    </source>
</evidence>
<dbReference type="CDD" id="cd07146">
    <property type="entry name" value="ALDH_PhpJ"/>
    <property type="match status" value="1"/>
</dbReference>
<dbReference type="InterPro" id="IPR017656">
    <property type="entry name" value="Put_phosphonoacetaldehyde_DH"/>
</dbReference>
<reference evidence="9" key="1">
    <citation type="submission" date="2006-12" db="EMBL/GenBank/DDBJ databases">
        <title>Complete sequence of chromosome 1 of Verminephrobacter eiseniae EF01-2.</title>
        <authorList>
            <person name="Copeland A."/>
            <person name="Lucas S."/>
            <person name="Lapidus A."/>
            <person name="Barry K."/>
            <person name="Detter J.C."/>
            <person name="Glavina del Rio T."/>
            <person name="Dalin E."/>
            <person name="Tice H."/>
            <person name="Pitluck S."/>
            <person name="Chertkov O."/>
            <person name="Brettin T."/>
            <person name="Bruce D."/>
            <person name="Han C."/>
            <person name="Tapia R."/>
            <person name="Gilna P."/>
            <person name="Schmutz J."/>
            <person name="Larimer F."/>
            <person name="Land M."/>
            <person name="Hauser L."/>
            <person name="Kyrpides N."/>
            <person name="Kim E."/>
            <person name="Stahl D."/>
            <person name="Richardson P."/>
        </authorList>
    </citation>
    <scope>NUCLEOTIDE SEQUENCE [LARGE SCALE GENOMIC DNA]</scope>
    <source>
        <strain evidence="9">EF01-2</strain>
    </source>
</reference>
<feature type="binding site" evidence="4">
    <location>
        <begin position="191"/>
        <end position="194"/>
    </location>
    <ligand>
        <name>NAD(+)</name>
        <dbReference type="ChEBI" id="CHEBI:57540"/>
    </ligand>
</feature>
<dbReference type="PANTHER" id="PTHR42991:SF1">
    <property type="entry name" value="ALDEHYDE DEHYDROGENASE"/>
    <property type="match status" value="1"/>
</dbReference>
<feature type="domain" description="Aldehyde dehydrogenase" evidence="7">
    <location>
        <begin position="35"/>
        <end position="485"/>
    </location>
</feature>
<sequence length="490" mass="53196">MNAAATPTTPAAPGEASAILHESLRIDGNEIACERRIEVRHPYTGKVVATIPKASVEQVRQAFSTAAAYRSRLTRHDRYRILMRAGELIAARRESFARLITLESGLCLKDSMYETGRASDVLLFAANQALIDDGQIFSCDLTAHGKSRKVYTLKEPLLGVISAITPFNHPLNQVIHKVAPAIATNNRIVLKPSEKTPLCAFALADVLYEAGLPPQMLSVVTGDPSEIADELLTNQHIDLVTFTGGVAIGKYIAAKAVYKRQILELGGNDPLIVMEDADVEEAATLAASGSYKNSGQRCTAIKRMLVHEHVADRFVELLVKKTKALRYGDPFDADVDMGTVIDEAAASRFESVVDQAIAAGARLLVGNRRQGASYSPTVLDRVTPEMTVVREETFGPVSPVIRISGIDEAIRIANGTAYGLSSSVCTNRLDYITRFITELNVGSVNVREVPGYRLELTPFGGIKDSGLGYKEGVLEAMKSFTNTKTYSLPW</sequence>
<dbReference type="InterPro" id="IPR051020">
    <property type="entry name" value="ALDH-related_metabolic_enz"/>
</dbReference>
<protein>
    <submittedName>
        <fullName evidence="8">Aldehyde dehydrogenase</fullName>
    </submittedName>
</protein>
<feature type="binding site" evidence="4">
    <location>
        <position position="245"/>
    </location>
    <ligand>
        <name>NAD(+)</name>
        <dbReference type="ChEBI" id="CHEBI:57540"/>
    </ligand>
</feature>
<dbReference type="GO" id="GO:0008911">
    <property type="term" value="F:lactaldehyde dehydrogenase (NAD+) activity"/>
    <property type="evidence" value="ECO:0007669"/>
    <property type="project" value="TreeGrafter"/>
</dbReference>
<dbReference type="KEGG" id="vei:Veis_1097"/>
<dbReference type="InterPro" id="IPR016160">
    <property type="entry name" value="Ald_DH_CS_CYS"/>
</dbReference>
<dbReference type="InterPro" id="IPR029510">
    <property type="entry name" value="Ald_DH_CS_GLU"/>
</dbReference>
<dbReference type="Gene3D" id="3.40.309.10">
    <property type="entry name" value="Aldehyde Dehydrogenase, Chain A, domain 2"/>
    <property type="match status" value="1"/>
</dbReference>
<keyword evidence="2 6" id="KW-0560">Oxidoreductase</keyword>
<dbReference type="OrthoDB" id="6187633at2"/>
<dbReference type="InterPro" id="IPR016163">
    <property type="entry name" value="Ald_DH_C"/>
</dbReference>
<dbReference type="PROSITE" id="PS00687">
    <property type="entry name" value="ALDEHYDE_DEHYDR_GLU"/>
    <property type="match status" value="1"/>
</dbReference>
<keyword evidence="9" id="KW-1185">Reference proteome</keyword>
<dbReference type="RefSeq" id="WP_011808884.1">
    <property type="nucleotide sequence ID" value="NC_008786.1"/>
</dbReference>
<dbReference type="STRING" id="391735.Veis_1097"/>
<gene>
    <name evidence="8" type="ordered locus">Veis_1097</name>
</gene>
<dbReference type="InterPro" id="IPR016161">
    <property type="entry name" value="Ald_DH/histidinol_DH"/>
</dbReference>
<dbReference type="InterPro" id="IPR015590">
    <property type="entry name" value="Aldehyde_DH_dom"/>
</dbReference>
<dbReference type="PROSITE" id="PS00070">
    <property type="entry name" value="ALDEHYDE_DEHYDR_CYS"/>
    <property type="match status" value="1"/>
</dbReference>
<feature type="active site" description="Proton donor/acceptor" evidence="3">
    <location>
        <position position="264"/>
    </location>
</feature>
<comment type="similarity">
    <text evidence="1 6">Belongs to the aldehyde dehydrogenase family.</text>
</comment>
<dbReference type="Pfam" id="PF00171">
    <property type="entry name" value="Aldedh"/>
    <property type="match status" value="1"/>
</dbReference>
<keyword evidence="4" id="KW-0520">NAD</keyword>
<feature type="binding site" evidence="4">
    <location>
        <position position="392"/>
    </location>
    <ligand>
        <name>NAD(+)</name>
        <dbReference type="ChEBI" id="CHEBI:57540"/>
    </ligand>
</feature>
<dbReference type="AlphaFoldDB" id="A1WGW6"/>
<feature type="active site" evidence="5">
    <location>
        <position position="264"/>
    </location>
</feature>
<dbReference type="SUPFAM" id="SSF53720">
    <property type="entry name" value="ALDH-like"/>
    <property type="match status" value="1"/>
</dbReference>
<feature type="active site" description="Nucleophile" evidence="3">
    <location>
        <position position="298"/>
    </location>
</feature>
<dbReference type="Proteomes" id="UP000000374">
    <property type="component" value="Chromosome"/>
</dbReference>
<dbReference type="HOGENOM" id="CLU_005391_1_0_4"/>
<dbReference type="NCBIfam" id="TIGR03250">
    <property type="entry name" value="PhnAcAld_DH"/>
    <property type="match status" value="1"/>
</dbReference>
<evidence type="ECO:0000313" key="9">
    <source>
        <dbReference type="Proteomes" id="UP000000374"/>
    </source>
</evidence>
<evidence type="ECO:0000256" key="2">
    <source>
        <dbReference type="ARBA" id="ARBA00023002"/>
    </source>
</evidence>
<dbReference type="InterPro" id="IPR016162">
    <property type="entry name" value="Ald_DH_N"/>
</dbReference>
<dbReference type="EMBL" id="CP000542">
    <property type="protein sequence ID" value="ABM56873.1"/>
    <property type="molecule type" value="Genomic_DNA"/>
</dbReference>
<dbReference type="GeneID" id="76459767"/>
<evidence type="ECO:0000256" key="3">
    <source>
        <dbReference type="PIRSR" id="PIRSR617656-1"/>
    </source>
</evidence>
<evidence type="ECO:0000313" key="8">
    <source>
        <dbReference type="EMBL" id="ABM56873.1"/>
    </source>
</evidence>
<accession>A1WGW6</accession>
<organism evidence="8 9">
    <name type="scientific">Verminephrobacter eiseniae (strain EF01-2)</name>
    <dbReference type="NCBI Taxonomy" id="391735"/>
    <lineage>
        <taxon>Bacteria</taxon>
        <taxon>Pseudomonadati</taxon>
        <taxon>Pseudomonadota</taxon>
        <taxon>Betaproteobacteria</taxon>
        <taxon>Burkholderiales</taxon>
        <taxon>Comamonadaceae</taxon>
        <taxon>Verminephrobacter</taxon>
    </lineage>
</organism>
<dbReference type="PANTHER" id="PTHR42991">
    <property type="entry name" value="ALDEHYDE DEHYDROGENASE"/>
    <property type="match status" value="1"/>
</dbReference>
<evidence type="ECO:0000256" key="4">
    <source>
        <dbReference type="PIRSR" id="PIRSR617656-3"/>
    </source>
</evidence>
<feature type="binding site" evidence="4">
    <location>
        <begin position="165"/>
        <end position="167"/>
    </location>
    <ligand>
        <name>NAD(+)</name>
        <dbReference type="ChEBI" id="CHEBI:57540"/>
    </ligand>
</feature>
<dbReference type="Gene3D" id="3.40.605.10">
    <property type="entry name" value="Aldehyde Dehydrogenase, Chain A, domain 1"/>
    <property type="match status" value="1"/>
</dbReference>